<evidence type="ECO:0000313" key="2">
    <source>
        <dbReference type="Proteomes" id="UP001272242"/>
    </source>
</evidence>
<accession>A0ABU5ET55</accession>
<dbReference type="SUPFAM" id="SSF48371">
    <property type="entry name" value="ARM repeat"/>
    <property type="match status" value="1"/>
</dbReference>
<name>A0ABU5ET55_9BACT</name>
<dbReference type="Pfam" id="PF13646">
    <property type="entry name" value="HEAT_2"/>
    <property type="match status" value="1"/>
</dbReference>
<dbReference type="InterPro" id="IPR011989">
    <property type="entry name" value="ARM-like"/>
</dbReference>
<protein>
    <submittedName>
        <fullName evidence="1">HEAT repeat domain-containing protein</fullName>
    </submittedName>
</protein>
<organism evidence="1 2">
    <name type="scientific">Gemmata algarum</name>
    <dbReference type="NCBI Taxonomy" id="2975278"/>
    <lineage>
        <taxon>Bacteria</taxon>
        <taxon>Pseudomonadati</taxon>
        <taxon>Planctomycetota</taxon>
        <taxon>Planctomycetia</taxon>
        <taxon>Gemmatales</taxon>
        <taxon>Gemmataceae</taxon>
        <taxon>Gemmata</taxon>
    </lineage>
</organism>
<evidence type="ECO:0000313" key="1">
    <source>
        <dbReference type="EMBL" id="MDY3557655.1"/>
    </source>
</evidence>
<dbReference type="Gene3D" id="1.25.10.10">
    <property type="entry name" value="Leucine-rich Repeat Variant"/>
    <property type="match status" value="1"/>
</dbReference>
<gene>
    <name evidence="1" type="ORF">R5W23_000183</name>
</gene>
<dbReference type="RefSeq" id="WP_320684701.1">
    <property type="nucleotide sequence ID" value="NZ_JAXBLV010000001.1"/>
</dbReference>
<dbReference type="InterPro" id="IPR016024">
    <property type="entry name" value="ARM-type_fold"/>
</dbReference>
<dbReference type="EMBL" id="JAXBLV010000001">
    <property type="protein sequence ID" value="MDY3557655.1"/>
    <property type="molecule type" value="Genomic_DNA"/>
</dbReference>
<sequence length="181" mass="19302">MVKWLARVLGLGIASGVNPQSLARQVRASDPELRRRAADQLAAVSEPWAAELLLVLFKDMSGEVRAAARDGFRHQGTAATSALIKALEDADPRVAVPAAELLGEVKDLDAVRPLLLVMKFGAPETRAAATRALIRYGRSAIPGLLLACDDPDPWTRTRGEEVLAAIRLAEHTAATVEPPSA</sequence>
<proteinExistence type="predicted"/>
<keyword evidence="2" id="KW-1185">Reference proteome</keyword>
<reference evidence="2" key="1">
    <citation type="journal article" date="2023" name="Mar. Drugs">
        <title>Gemmata algarum, a Novel Planctomycete Isolated from an Algal Mat, Displays Antimicrobial Activity.</title>
        <authorList>
            <person name="Kumar G."/>
            <person name="Kallscheuer N."/>
            <person name="Kashif M."/>
            <person name="Ahamad S."/>
            <person name="Jagadeeshwari U."/>
            <person name="Pannikurungottu S."/>
            <person name="Haufschild T."/>
            <person name="Kabuu M."/>
            <person name="Sasikala C."/>
            <person name="Jogler C."/>
            <person name="Ramana C."/>
        </authorList>
    </citation>
    <scope>NUCLEOTIDE SEQUENCE [LARGE SCALE GENOMIC DNA]</scope>
    <source>
        <strain evidence="2">JC673</strain>
    </source>
</reference>
<comment type="caution">
    <text evidence="1">The sequence shown here is derived from an EMBL/GenBank/DDBJ whole genome shotgun (WGS) entry which is preliminary data.</text>
</comment>
<dbReference type="Proteomes" id="UP001272242">
    <property type="component" value="Unassembled WGS sequence"/>
</dbReference>